<name>A0A402BGP7_9CHLR</name>
<reference evidence="2" key="1">
    <citation type="submission" date="2018-12" db="EMBL/GenBank/DDBJ databases">
        <title>Tengunoibacter tsumagoiensis gen. nov., sp. nov., Dictyobacter kobayashii sp. nov., D. alpinus sp. nov., and D. joshuensis sp. nov. and description of Dictyobacteraceae fam. nov. within the order Ktedonobacterales isolated from Tengu-no-mugimeshi.</title>
        <authorList>
            <person name="Wang C.M."/>
            <person name="Zheng Y."/>
            <person name="Sakai Y."/>
            <person name="Toyoda A."/>
            <person name="Minakuchi Y."/>
            <person name="Abe K."/>
            <person name="Yokota A."/>
            <person name="Yabe S."/>
        </authorList>
    </citation>
    <scope>NUCLEOTIDE SEQUENCE [LARGE SCALE GENOMIC DNA]</scope>
    <source>
        <strain evidence="2">Uno16</strain>
    </source>
</reference>
<dbReference type="EMBL" id="BIFT01000002">
    <property type="protein sequence ID" value="GCE30594.1"/>
    <property type="molecule type" value="Genomic_DNA"/>
</dbReference>
<comment type="caution">
    <text evidence="1">The sequence shown here is derived from an EMBL/GenBank/DDBJ whole genome shotgun (WGS) entry which is preliminary data.</text>
</comment>
<accession>A0A402BGP7</accession>
<protein>
    <submittedName>
        <fullName evidence="1">Uncharacterized protein</fullName>
    </submittedName>
</protein>
<organism evidence="1 2">
    <name type="scientific">Dictyobacter alpinus</name>
    <dbReference type="NCBI Taxonomy" id="2014873"/>
    <lineage>
        <taxon>Bacteria</taxon>
        <taxon>Bacillati</taxon>
        <taxon>Chloroflexota</taxon>
        <taxon>Ktedonobacteria</taxon>
        <taxon>Ktedonobacterales</taxon>
        <taxon>Dictyobacteraceae</taxon>
        <taxon>Dictyobacter</taxon>
    </lineage>
</organism>
<dbReference type="Proteomes" id="UP000287171">
    <property type="component" value="Unassembled WGS sequence"/>
</dbReference>
<gene>
    <name evidence="1" type="ORF">KDA_60780</name>
</gene>
<evidence type="ECO:0000313" key="1">
    <source>
        <dbReference type="EMBL" id="GCE30594.1"/>
    </source>
</evidence>
<proteinExistence type="predicted"/>
<sequence>MFDCYEIHTPLIVVFAPLALQGFYVWCQKLSLAQFLTPHIKEGRALQGPSVVSRMFLDKSENRTPSKKSVFNRAETKEV</sequence>
<keyword evidence="2" id="KW-1185">Reference proteome</keyword>
<dbReference type="AlphaFoldDB" id="A0A402BGP7"/>
<evidence type="ECO:0000313" key="2">
    <source>
        <dbReference type="Proteomes" id="UP000287171"/>
    </source>
</evidence>